<accession>A0A7H9B5U7</accession>
<sequence>MPAKPRSHVKFSEEIASDPAHVKVQTVQSTEHSSDDESDESEDDAPEEEGVSNGKLMVEKEILKREELLKAEQKQLKEQRRKNDAFYKSQQQSKKGRTSEIRNNDTLDELPEEIFNKLEDDNKLCRQEASSKHINFNEEDYIPEIKKQLSDKKKLTLKKLRATSAKKGPVSVKVLSSTQLLSSMAPKREASIMGTKEKWLRRKALKRR</sequence>
<feature type="region of interest" description="Disordered" evidence="1">
    <location>
        <begin position="1"/>
        <end position="58"/>
    </location>
</feature>
<organism evidence="2 3">
    <name type="scientific">Zygotorulaspora mrakii</name>
    <name type="common">Zygosaccharomyces mrakii</name>
    <dbReference type="NCBI Taxonomy" id="42260"/>
    <lineage>
        <taxon>Eukaryota</taxon>
        <taxon>Fungi</taxon>
        <taxon>Dikarya</taxon>
        <taxon>Ascomycota</taxon>
        <taxon>Saccharomycotina</taxon>
        <taxon>Saccharomycetes</taxon>
        <taxon>Saccharomycetales</taxon>
        <taxon>Saccharomycetaceae</taxon>
        <taxon>Zygotorulaspora</taxon>
    </lineage>
</organism>
<evidence type="ECO:0000313" key="3">
    <source>
        <dbReference type="Proteomes" id="UP000509704"/>
    </source>
</evidence>
<dbReference type="Pfam" id="PF08297">
    <property type="entry name" value="U3_snoRNA_assoc"/>
    <property type="match status" value="1"/>
</dbReference>
<dbReference type="GeneID" id="59237833"/>
<feature type="region of interest" description="Disordered" evidence="1">
    <location>
        <begin position="74"/>
        <end position="107"/>
    </location>
</feature>
<dbReference type="GO" id="GO:0030515">
    <property type="term" value="F:snoRNA binding"/>
    <property type="evidence" value="ECO:0007669"/>
    <property type="project" value="InterPro"/>
</dbReference>
<protein>
    <submittedName>
        <fullName evidence="2">Uncharacterized protein</fullName>
    </submittedName>
</protein>
<dbReference type="KEGG" id="zmk:HG535_0F05870"/>
<dbReference type="AlphaFoldDB" id="A0A7H9B5U7"/>
<dbReference type="OrthoDB" id="4096107at2759"/>
<reference evidence="2 3" key="1">
    <citation type="submission" date="2020-07" db="EMBL/GenBank/DDBJ databases">
        <title>The yeast mating-type switching endonuclease HO is a domesticated member of an unorthodox homing genetic element family.</title>
        <authorList>
            <person name="Coughlan A.Y."/>
            <person name="Lombardi L."/>
            <person name="Braun-Galleani S."/>
            <person name="Martos A.R."/>
            <person name="Galeote V."/>
            <person name="Bigey F."/>
            <person name="Dequin S."/>
            <person name="Byrne K.P."/>
            <person name="Wolfe K.H."/>
        </authorList>
    </citation>
    <scope>NUCLEOTIDE SEQUENCE [LARGE SCALE GENOMIC DNA]</scope>
    <source>
        <strain evidence="2 3">NRRL Y-6702</strain>
    </source>
</reference>
<dbReference type="Proteomes" id="UP000509704">
    <property type="component" value="Chromosome 6"/>
</dbReference>
<dbReference type="RefSeq" id="XP_037145800.1">
    <property type="nucleotide sequence ID" value="XM_037289905.1"/>
</dbReference>
<keyword evidence="3" id="KW-1185">Reference proteome</keyword>
<feature type="compositionally biased region" description="Basic and acidic residues" evidence="1">
    <location>
        <begin position="74"/>
        <end position="85"/>
    </location>
</feature>
<name>A0A7H9B5U7_ZYGMR</name>
<feature type="compositionally biased region" description="Acidic residues" evidence="1">
    <location>
        <begin position="34"/>
        <end position="50"/>
    </location>
</feature>
<gene>
    <name evidence="2" type="ORF">HG535_0F05870</name>
</gene>
<dbReference type="EMBL" id="CP058609">
    <property type="protein sequence ID" value="QLG74075.1"/>
    <property type="molecule type" value="Genomic_DNA"/>
</dbReference>
<dbReference type="GO" id="GO:0006364">
    <property type="term" value="P:rRNA processing"/>
    <property type="evidence" value="ECO:0007669"/>
    <property type="project" value="InterPro"/>
</dbReference>
<dbReference type="InterPro" id="IPR013268">
    <property type="entry name" value="UTP16"/>
</dbReference>
<evidence type="ECO:0000256" key="1">
    <source>
        <dbReference type="SAM" id="MobiDB-lite"/>
    </source>
</evidence>
<evidence type="ECO:0000313" key="2">
    <source>
        <dbReference type="EMBL" id="QLG74075.1"/>
    </source>
</evidence>
<proteinExistence type="predicted"/>